<accession>A0ABD0XKX7</accession>
<keyword evidence="2" id="KW-1185">Reference proteome</keyword>
<gene>
    <name evidence="1" type="ORF">UPYG_G00114290</name>
</gene>
<sequence>MSAIVSLRVYSNKCFKADISENSGADEKTFMEYQEENRRLRRLLRITPELEIQLCRIDTLLLSLAVSKEEFPPEQQNCEQEWSPSLGQEDPEIRRIKEEQEELETCDQEEQRQSLLDFKDDILTPACIRSECKQEFRQISQDLKDNKFHGIEKTVMEYRDENNRLRRLLRITPEIRLCRIDSIQHSLAISKEEVPPEQQNCEQGWSPSLGQEDPEIRRIKVEQEDLVISQEEEQLQDSVLSLAISKVEVLSEEHNSLPYATSAVLDIPL</sequence>
<name>A0ABD0XKX7_UMBPY</name>
<dbReference type="EMBL" id="JAGEUA010000003">
    <property type="protein sequence ID" value="KAL0993815.1"/>
    <property type="molecule type" value="Genomic_DNA"/>
</dbReference>
<comment type="caution">
    <text evidence="1">The sequence shown here is derived from an EMBL/GenBank/DDBJ whole genome shotgun (WGS) entry which is preliminary data.</text>
</comment>
<evidence type="ECO:0000313" key="1">
    <source>
        <dbReference type="EMBL" id="KAL0993815.1"/>
    </source>
</evidence>
<organism evidence="1 2">
    <name type="scientific">Umbra pygmaea</name>
    <name type="common">Eastern mudminnow</name>
    <dbReference type="NCBI Taxonomy" id="75934"/>
    <lineage>
        <taxon>Eukaryota</taxon>
        <taxon>Metazoa</taxon>
        <taxon>Chordata</taxon>
        <taxon>Craniata</taxon>
        <taxon>Vertebrata</taxon>
        <taxon>Euteleostomi</taxon>
        <taxon>Actinopterygii</taxon>
        <taxon>Neopterygii</taxon>
        <taxon>Teleostei</taxon>
        <taxon>Protacanthopterygii</taxon>
        <taxon>Esociformes</taxon>
        <taxon>Umbridae</taxon>
        <taxon>Umbra</taxon>
    </lineage>
</organism>
<reference evidence="1 2" key="1">
    <citation type="submission" date="2024-06" db="EMBL/GenBank/DDBJ databases">
        <authorList>
            <person name="Pan Q."/>
            <person name="Wen M."/>
            <person name="Jouanno E."/>
            <person name="Zahm M."/>
            <person name="Klopp C."/>
            <person name="Cabau C."/>
            <person name="Louis A."/>
            <person name="Berthelot C."/>
            <person name="Parey E."/>
            <person name="Roest Crollius H."/>
            <person name="Montfort J."/>
            <person name="Robinson-Rechavi M."/>
            <person name="Bouchez O."/>
            <person name="Lampietro C."/>
            <person name="Lopez Roques C."/>
            <person name="Donnadieu C."/>
            <person name="Postlethwait J."/>
            <person name="Bobe J."/>
            <person name="Verreycken H."/>
            <person name="Guiguen Y."/>
        </authorList>
    </citation>
    <scope>NUCLEOTIDE SEQUENCE [LARGE SCALE GENOMIC DNA]</scope>
    <source>
        <strain evidence="1">Up_M1</strain>
        <tissue evidence="1">Testis</tissue>
    </source>
</reference>
<dbReference type="Proteomes" id="UP001557470">
    <property type="component" value="Unassembled WGS sequence"/>
</dbReference>
<proteinExistence type="predicted"/>
<evidence type="ECO:0000313" key="2">
    <source>
        <dbReference type="Proteomes" id="UP001557470"/>
    </source>
</evidence>
<dbReference type="AlphaFoldDB" id="A0ABD0XKX7"/>
<protein>
    <submittedName>
        <fullName evidence="1">Uncharacterized protein</fullName>
    </submittedName>
</protein>